<dbReference type="Pfam" id="PF14464">
    <property type="entry name" value="Prok-JAB"/>
    <property type="match status" value="1"/>
</dbReference>
<dbReference type="STRING" id="1280514.AXFE_17480"/>
<evidence type="ECO:0000256" key="4">
    <source>
        <dbReference type="ARBA" id="ARBA00022833"/>
    </source>
</evidence>
<evidence type="ECO:0000256" key="3">
    <source>
        <dbReference type="ARBA" id="ARBA00022801"/>
    </source>
</evidence>
<keyword evidence="4" id="KW-0862">Zinc</keyword>
<organism evidence="7 8">
    <name type="scientific">Acidithrix ferrooxidans</name>
    <dbReference type="NCBI Taxonomy" id="1280514"/>
    <lineage>
        <taxon>Bacteria</taxon>
        <taxon>Bacillati</taxon>
        <taxon>Actinomycetota</taxon>
        <taxon>Acidimicrobiia</taxon>
        <taxon>Acidimicrobiales</taxon>
        <taxon>Acidimicrobiaceae</taxon>
        <taxon>Acidithrix</taxon>
    </lineage>
</organism>
<dbReference type="GO" id="GO:0008235">
    <property type="term" value="F:metalloexopeptidase activity"/>
    <property type="evidence" value="ECO:0007669"/>
    <property type="project" value="TreeGrafter"/>
</dbReference>
<keyword evidence="7" id="KW-0121">Carboxypeptidase</keyword>
<dbReference type="Proteomes" id="UP000032360">
    <property type="component" value="Unassembled WGS sequence"/>
</dbReference>
<dbReference type="PANTHER" id="PTHR34858:SF1">
    <property type="entry name" value="CYSO-CYSTEINE PEPTIDASE"/>
    <property type="match status" value="1"/>
</dbReference>
<dbReference type="InterPro" id="IPR028090">
    <property type="entry name" value="JAB_dom_prok"/>
</dbReference>
<accession>A0A0D8HHD6</accession>
<sequence length="133" mass="14962">MLKISSGLINGIIDHAEVHFPIEVCGLISGVDDDVYEVYRTRNDANSEVLYQLNPLDYLKADRDAQTKGFEIIGVYHSHTSSEAFPSPTDLRLAPDPNWHYLIVSLKMQPPQVRSFRMVDGAIIEEDVLSSIM</sequence>
<dbReference type="Gene3D" id="3.40.140.10">
    <property type="entry name" value="Cytidine Deaminase, domain 2"/>
    <property type="match status" value="1"/>
</dbReference>
<name>A0A0D8HHD6_9ACTN</name>
<comment type="caution">
    <text evidence="7">The sequence shown here is derived from an EMBL/GenBank/DDBJ whole genome shotgun (WGS) entry which is preliminary data.</text>
</comment>
<dbReference type="FunFam" id="3.40.140.10:FF:000085">
    <property type="entry name" value="Mov34/MPN/PAD-1 family protein"/>
    <property type="match status" value="1"/>
</dbReference>
<feature type="domain" description="MPN" evidence="6">
    <location>
        <begin position="2"/>
        <end position="122"/>
    </location>
</feature>
<dbReference type="GO" id="GO:0006508">
    <property type="term" value="P:proteolysis"/>
    <property type="evidence" value="ECO:0007669"/>
    <property type="project" value="UniProtKB-KW"/>
</dbReference>
<gene>
    <name evidence="7" type="primary">mec</name>
    <name evidence="7" type="ORF">AXFE_17480</name>
</gene>
<dbReference type="GO" id="GO:0004180">
    <property type="term" value="F:carboxypeptidase activity"/>
    <property type="evidence" value="ECO:0007669"/>
    <property type="project" value="UniProtKB-KW"/>
</dbReference>
<evidence type="ECO:0000313" key="8">
    <source>
        <dbReference type="Proteomes" id="UP000032360"/>
    </source>
</evidence>
<evidence type="ECO:0000313" key="7">
    <source>
        <dbReference type="EMBL" id="KJF17395.1"/>
    </source>
</evidence>
<evidence type="ECO:0000259" key="6">
    <source>
        <dbReference type="PROSITE" id="PS50249"/>
    </source>
</evidence>
<keyword evidence="3 7" id="KW-0378">Hydrolase</keyword>
<dbReference type="EMBL" id="JXYS01000044">
    <property type="protein sequence ID" value="KJF17395.1"/>
    <property type="molecule type" value="Genomic_DNA"/>
</dbReference>
<dbReference type="InterPro" id="IPR000555">
    <property type="entry name" value="JAMM/MPN+_dom"/>
</dbReference>
<dbReference type="AlphaFoldDB" id="A0A0D8HHD6"/>
<keyword evidence="1" id="KW-0645">Protease</keyword>
<protein>
    <submittedName>
        <fullName evidence="7">CysO-cysteine peptidase</fullName>
        <ecNumber evidence="7">3.4.17.-</ecNumber>
    </submittedName>
</protein>
<proteinExistence type="predicted"/>
<reference evidence="7 8" key="1">
    <citation type="submission" date="2015-01" db="EMBL/GenBank/DDBJ databases">
        <title>Draft genome of the acidophilic iron oxidizer Acidithrix ferrooxidans strain Py-F3.</title>
        <authorList>
            <person name="Poehlein A."/>
            <person name="Eisen S."/>
            <person name="Schloemann M."/>
            <person name="Johnson B.D."/>
            <person name="Daniel R."/>
            <person name="Muehling M."/>
        </authorList>
    </citation>
    <scope>NUCLEOTIDE SEQUENCE [LARGE SCALE GENOMIC DNA]</scope>
    <source>
        <strain evidence="7 8">Py-F3</strain>
    </source>
</reference>
<dbReference type="SMART" id="SM00232">
    <property type="entry name" value="JAB_MPN"/>
    <property type="match status" value="1"/>
</dbReference>
<keyword evidence="5" id="KW-0482">Metalloprotease</keyword>
<evidence type="ECO:0000256" key="5">
    <source>
        <dbReference type="ARBA" id="ARBA00023049"/>
    </source>
</evidence>
<dbReference type="PANTHER" id="PTHR34858">
    <property type="entry name" value="CYSO-CYSTEINE PEPTIDASE"/>
    <property type="match status" value="1"/>
</dbReference>
<keyword evidence="2" id="KW-0479">Metal-binding</keyword>
<keyword evidence="8" id="KW-1185">Reference proteome</keyword>
<dbReference type="SUPFAM" id="SSF102712">
    <property type="entry name" value="JAB1/MPN domain"/>
    <property type="match status" value="1"/>
</dbReference>
<dbReference type="InterPro" id="IPR051929">
    <property type="entry name" value="VirAsm_ModProt"/>
</dbReference>
<dbReference type="EC" id="3.4.17.-" evidence="7"/>
<dbReference type="PROSITE" id="PS50249">
    <property type="entry name" value="MPN"/>
    <property type="match status" value="1"/>
</dbReference>
<dbReference type="GO" id="GO:0008270">
    <property type="term" value="F:zinc ion binding"/>
    <property type="evidence" value="ECO:0007669"/>
    <property type="project" value="TreeGrafter"/>
</dbReference>
<dbReference type="InterPro" id="IPR037518">
    <property type="entry name" value="MPN"/>
</dbReference>
<evidence type="ECO:0000256" key="1">
    <source>
        <dbReference type="ARBA" id="ARBA00022670"/>
    </source>
</evidence>
<dbReference type="CDD" id="cd08070">
    <property type="entry name" value="MPN_like"/>
    <property type="match status" value="1"/>
</dbReference>
<evidence type="ECO:0000256" key="2">
    <source>
        <dbReference type="ARBA" id="ARBA00022723"/>
    </source>
</evidence>